<evidence type="ECO:0000259" key="1">
    <source>
        <dbReference type="Pfam" id="PF04601"/>
    </source>
</evidence>
<evidence type="ECO:0000313" key="3">
    <source>
        <dbReference type="Proteomes" id="UP001157418"/>
    </source>
</evidence>
<protein>
    <recommendedName>
        <fullName evidence="1">DUF569 domain-containing protein</fullName>
    </recommendedName>
</protein>
<sequence length="212" mass="24293">MVEFVEGFDNVLRLKSSYAKYLTASEVELIIGFTGLKVVQSMPQMLDSSIEWELIRDRFQVRLKARYENYLRANARLPPWRSSFTHDIPYRHHDWILWDVEFVEAKPEEPSPSSPLSETINPNLNSSSFSLRSSIYGPTEESIEWQAFSIPVSVATQTTPIVAWLQQQWRVPTPLQETQQQPQCAAEIDEDREEKGGGYEIVANKISSVATV</sequence>
<dbReference type="CDD" id="cd23340">
    <property type="entry name" value="beta-trefoil_FSCN_ACP-like"/>
    <property type="match status" value="1"/>
</dbReference>
<name>A0AAU9PG85_9ASTR</name>
<dbReference type="SUPFAM" id="SSF50405">
    <property type="entry name" value="Actin-crosslinking proteins"/>
    <property type="match status" value="1"/>
</dbReference>
<dbReference type="InterPro" id="IPR008999">
    <property type="entry name" value="Actin-crosslinking"/>
</dbReference>
<keyword evidence="3" id="KW-1185">Reference proteome</keyword>
<proteinExistence type="predicted"/>
<gene>
    <name evidence="2" type="ORF">LVIROSA_LOCUS34878</name>
</gene>
<dbReference type="AlphaFoldDB" id="A0AAU9PG85"/>
<dbReference type="Pfam" id="PF04601">
    <property type="entry name" value="DUF569"/>
    <property type="match status" value="1"/>
</dbReference>
<dbReference type="Proteomes" id="UP001157418">
    <property type="component" value="Unassembled WGS sequence"/>
</dbReference>
<evidence type="ECO:0000313" key="2">
    <source>
        <dbReference type="EMBL" id="CAH1449392.1"/>
    </source>
</evidence>
<organism evidence="2 3">
    <name type="scientific">Lactuca virosa</name>
    <dbReference type="NCBI Taxonomy" id="75947"/>
    <lineage>
        <taxon>Eukaryota</taxon>
        <taxon>Viridiplantae</taxon>
        <taxon>Streptophyta</taxon>
        <taxon>Embryophyta</taxon>
        <taxon>Tracheophyta</taxon>
        <taxon>Spermatophyta</taxon>
        <taxon>Magnoliopsida</taxon>
        <taxon>eudicotyledons</taxon>
        <taxon>Gunneridae</taxon>
        <taxon>Pentapetalae</taxon>
        <taxon>asterids</taxon>
        <taxon>campanulids</taxon>
        <taxon>Asterales</taxon>
        <taxon>Asteraceae</taxon>
        <taxon>Cichorioideae</taxon>
        <taxon>Cichorieae</taxon>
        <taxon>Lactucinae</taxon>
        <taxon>Lactuca</taxon>
    </lineage>
</organism>
<dbReference type="PANTHER" id="PTHR31205:SF89">
    <property type="entry name" value="DUF569 DOMAIN-CONTAINING PROTEIN"/>
    <property type="match status" value="1"/>
</dbReference>
<dbReference type="PANTHER" id="PTHR31205">
    <property type="entry name" value="ACTIN CROSS-LINKING PROTEIN (DUF569)"/>
    <property type="match status" value="1"/>
</dbReference>
<feature type="domain" description="DUF569" evidence="1">
    <location>
        <begin position="2"/>
        <end position="98"/>
    </location>
</feature>
<comment type="caution">
    <text evidence="2">The sequence shown here is derived from an EMBL/GenBank/DDBJ whole genome shotgun (WGS) entry which is preliminary data.</text>
</comment>
<dbReference type="InterPro" id="IPR007679">
    <property type="entry name" value="DUF569"/>
</dbReference>
<reference evidence="2 3" key="1">
    <citation type="submission" date="2022-01" db="EMBL/GenBank/DDBJ databases">
        <authorList>
            <person name="Xiong W."/>
            <person name="Schranz E."/>
        </authorList>
    </citation>
    <scope>NUCLEOTIDE SEQUENCE [LARGE SCALE GENOMIC DNA]</scope>
</reference>
<dbReference type="EMBL" id="CAKMRJ010005634">
    <property type="protein sequence ID" value="CAH1449392.1"/>
    <property type="molecule type" value="Genomic_DNA"/>
</dbReference>
<accession>A0AAU9PG85</accession>